<dbReference type="Proteomes" id="UP000251241">
    <property type="component" value="Unassembled WGS sequence"/>
</dbReference>
<evidence type="ECO:0000313" key="1">
    <source>
        <dbReference type="EMBL" id="SPZ92819.1"/>
    </source>
</evidence>
<dbReference type="EMBL" id="UAUU01000011">
    <property type="protein sequence ID" value="SPZ92819.1"/>
    <property type="molecule type" value="Genomic_DNA"/>
</dbReference>
<accession>A0A2X2LHS3</accession>
<sequence>MLILNENGPERWPAFRKLGFRFSFIFILSFILVFNNGTYPLYGYISSPLNHFMQKLTPWFAENILAYSYDHSIFINGSGDTSYAWISLLILFLLALVGAALWSILDRKRANYRILFYWLTTAIRYYVAFMLINYGLIKVFYMQMQPPRLTQLLQPLGEYSPMGLAWTYIGYSQGYNILIGSIEILSGLLLFRKMMVLGALITVATSINIMAVNYFYDVPVKMVSTALLLFSIFLLLPYLKALCEIFISGKPVQLLPIQQPLFNKSWKRKSLFIIKLAVLLLFIVQQGMGILSTKKMIAEYLTKSPLYGIYRIDEAGTPRKTIPENWRLIVFEIDNNKVLIRNTDYSPQRESVIIDAAGKKITLNNYQFDYKINQDGNILLTKTFDDQTAQIKLIKQDVQAFELKQRKFHWVQEYPYNR</sequence>
<protein>
    <recommendedName>
        <fullName evidence="3">DoxX family protein</fullName>
    </recommendedName>
</protein>
<organism evidence="1 2">
    <name type="scientific">Sphingobacterium multivorum</name>
    <dbReference type="NCBI Taxonomy" id="28454"/>
    <lineage>
        <taxon>Bacteria</taxon>
        <taxon>Pseudomonadati</taxon>
        <taxon>Bacteroidota</taxon>
        <taxon>Sphingobacteriia</taxon>
        <taxon>Sphingobacteriales</taxon>
        <taxon>Sphingobacteriaceae</taxon>
        <taxon>Sphingobacterium</taxon>
    </lineage>
</organism>
<evidence type="ECO:0000313" key="2">
    <source>
        <dbReference type="Proteomes" id="UP000251241"/>
    </source>
</evidence>
<evidence type="ECO:0008006" key="3">
    <source>
        <dbReference type="Google" id="ProtNLM"/>
    </source>
</evidence>
<gene>
    <name evidence="1" type="ORF">NCTC11343_04784</name>
</gene>
<dbReference type="RefSeq" id="WP_112376044.1">
    <property type="nucleotide sequence ID" value="NZ_CP069793.1"/>
</dbReference>
<proteinExistence type="predicted"/>
<name>A0A2X2LHS3_SPHMU</name>
<reference evidence="1 2" key="1">
    <citation type="submission" date="2018-06" db="EMBL/GenBank/DDBJ databases">
        <authorList>
            <consortium name="Pathogen Informatics"/>
            <person name="Doyle S."/>
        </authorList>
    </citation>
    <scope>NUCLEOTIDE SEQUENCE [LARGE SCALE GENOMIC DNA]</scope>
    <source>
        <strain evidence="1 2">NCTC11343</strain>
    </source>
</reference>
<dbReference type="GeneID" id="97179678"/>
<dbReference type="AlphaFoldDB" id="A0A2X2LHS3"/>